<evidence type="ECO:0000256" key="1">
    <source>
        <dbReference type="SAM" id="MobiDB-lite"/>
    </source>
</evidence>
<dbReference type="GO" id="GO:0005886">
    <property type="term" value="C:plasma membrane"/>
    <property type="evidence" value="ECO:0007669"/>
    <property type="project" value="TreeGrafter"/>
</dbReference>
<gene>
    <name evidence="3" type="ORF">COA07_04755</name>
</gene>
<feature type="compositionally biased region" description="Basic and acidic residues" evidence="1">
    <location>
        <begin position="19"/>
        <end position="28"/>
    </location>
</feature>
<proteinExistence type="predicted"/>
<feature type="region of interest" description="Disordered" evidence="1">
    <location>
        <begin position="1"/>
        <end position="28"/>
    </location>
</feature>
<dbReference type="Pfam" id="PF04304">
    <property type="entry name" value="DUF454"/>
    <property type="match status" value="1"/>
</dbReference>
<sequence>MTRRRRFSSPLRADPSGRASEETERLDPCRTPSGIGGRAARLGWLAMGWICVALGVIGAMLPLMPTTIFLILAVGCFARSSPRLEAWLLDHPRVGPTLRAWRRDGAIGRRAKALACGGTAAGYGIFLLAARPGLPLAMLVAAAMAGCALYILTRPTAPA</sequence>
<protein>
    <submittedName>
        <fullName evidence="3">DUF454 domain-containing protein</fullName>
    </submittedName>
</protein>
<dbReference type="EMBL" id="NWVC01000002">
    <property type="protein sequence ID" value="PCG15358.1"/>
    <property type="molecule type" value="Genomic_DNA"/>
</dbReference>
<dbReference type="AlphaFoldDB" id="A0A2A4IB43"/>
<reference evidence="3 4" key="1">
    <citation type="submission" date="2017-09" db="EMBL/GenBank/DDBJ databases">
        <title>Sphingomonas adhaesiva DSM 7418, whole genome shotgun sequence.</title>
        <authorList>
            <person name="Feng G."/>
            <person name="Zhu H."/>
        </authorList>
    </citation>
    <scope>NUCLEOTIDE SEQUENCE [LARGE SCALE GENOMIC DNA]</scope>
    <source>
        <strain evidence="3 4">DSM 7418</strain>
    </source>
</reference>
<keyword evidence="4" id="KW-1185">Reference proteome</keyword>
<dbReference type="Proteomes" id="UP000218323">
    <property type="component" value="Unassembled WGS sequence"/>
</dbReference>
<evidence type="ECO:0000313" key="3">
    <source>
        <dbReference type="EMBL" id="PCG15358.1"/>
    </source>
</evidence>
<evidence type="ECO:0000256" key="2">
    <source>
        <dbReference type="SAM" id="Phobius"/>
    </source>
</evidence>
<keyword evidence="2" id="KW-0472">Membrane</keyword>
<organism evidence="3 4">
    <name type="scientific">Sphingomonas adhaesiva</name>
    <dbReference type="NCBI Taxonomy" id="28212"/>
    <lineage>
        <taxon>Bacteria</taxon>
        <taxon>Pseudomonadati</taxon>
        <taxon>Pseudomonadota</taxon>
        <taxon>Alphaproteobacteria</taxon>
        <taxon>Sphingomonadales</taxon>
        <taxon>Sphingomonadaceae</taxon>
        <taxon>Sphingomonas</taxon>
    </lineage>
</organism>
<dbReference type="PANTHER" id="PTHR35813">
    <property type="entry name" value="INNER MEMBRANE PROTEIN YBAN"/>
    <property type="match status" value="1"/>
</dbReference>
<keyword evidence="2" id="KW-1133">Transmembrane helix</keyword>
<dbReference type="InterPro" id="IPR007401">
    <property type="entry name" value="DUF454"/>
</dbReference>
<keyword evidence="2" id="KW-0812">Transmembrane</keyword>
<name>A0A2A4IB43_9SPHN</name>
<dbReference type="PANTHER" id="PTHR35813:SF1">
    <property type="entry name" value="INNER MEMBRANE PROTEIN YBAN"/>
    <property type="match status" value="1"/>
</dbReference>
<accession>A0A2A4IB43</accession>
<feature type="transmembrane region" description="Helical" evidence="2">
    <location>
        <begin position="136"/>
        <end position="153"/>
    </location>
</feature>
<evidence type="ECO:0000313" key="4">
    <source>
        <dbReference type="Proteomes" id="UP000218323"/>
    </source>
</evidence>
<feature type="transmembrane region" description="Helical" evidence="2">
    <location>
        <begin position="42"/>
        <end position="61"/>
    </location>
</feature>
<comment type="caution">
    <text evidence="3">The sequence shown here is derived from an EMBL/GenBank/DDBJ whole genome shotgun (WGS) entry which is preliminary data.</text>
</comment>